<dbReference type="Gene3D" id="2.40.10.10">
    <property type="entry name" value="Trypsin-like serine proteases"/>
    <property type="match status" value="2"/>
</dbReference>
<feature type="chain" id="PRO_5043908921" description="Peptidase S1 domain-containing protein" evidence="9">
    <location>
        <begin position="25"/>
        <end position="401"/>
    </location>
</feature>
<dbReference type="InterPro" id="IPR043504">
    <property type="entry name" value="Peptidase_S1_PA_chymotrypsin"/>
</dbReference>
<sequence>MKSYTKLQCFLTVLLLCFVNSGYNVEILVSYEGNICRTGDGETSNYICKNSENCSVPIEEIKKNIYPICSFNGKTPIVCCLPEKIFQTTTTTIKPASISPVLKTYSATEKCREYSQLIYFKRKIPILTSNEEDYINITDCYDANPLISGGEMAVPKEFPHMVLLGYGDNPGNESWFCGGSLISNRYVLTAAHCEKINTMKPSYVKWARLGELDYNSETADYKPTDYKIVERIIHPNYKSTSLYNDIALLRLERDVNFSAYVRPICLNTDILTPSAVMATGWGKTASDKGVSAHLLKVRLNTISTKECNNIFLYMSNKNNKLAKGIDENSMLCTGKTEGQNDTCGGDSGGPIQIKHNSYKCMYSQIGITSFGQMCGNEDSSSAFTRVSNYISWIEEIVWPKM</sequence>
<dbReference type="InterPro" id="IPR018114">
    <property type="entry name" value="TRYPSIN_HIS"/>
</dbReference>
<dbReference type="InterPro" id="IPR051487">
    <property type="entry name" value="Ser/Thr_Proteases_Immune/Dev"/>
</dbReference>
<comment type="similarity">
    <text evidence="7">Belongs to the peptidase S1 family. CLIP subfamily.</text>
</comment>
<keyword evidence="6" id="KW-1015">Disulfide bond</keyword>
<dbReference type="PROSITE" id="PS00134">
    <property type="entry name" value="TRYPSIN_HIS"/>
    <property type="match status" value="1"/>
</dbReference>
<evidence type="ECO:0000313" key="12">
    <source>
        <dbReference type="Proteomes" id="UP001160148"/>
    </source>
</evidence>
<dbReference type="AlphaFoldDB" id="A0AAV0VK88"/>
<dbReference type="Pfam" id="PF00089">
    <property type="entry name" value="Trypsin"/>
    <property type="match status" value="1"/>
</dbReference>
<keyword evidence="5 8" id="KW-0720">Serine protease</keyword>
<evidence type="ECO:0000256" key="8">
    <source>
        <dbReference type="RuleBase" id="RU363034"/>
    </source>
</evidence>
<protein>
    <recommendedName>
        <fullName evidence="10">Peptidase S1 domain-containing protein</fullName>
    </recommendedName>
</protein>
<dbReference type="SMART" id="SM00020">
    <property type="entry name" value="Tryp_SPc"/>
    <property type="match status" value="1"/>
</dbReference>
<evidence type="ECO:0000256" key="9">
    <source>
        <dbReference type="SAM" id="SignalP"/>
    </source>
</evidence>
<evidence type="ECO:0000256" key="2">
    <source>
        <dbReference type="ARBA" id="ARBA00022525"/>
    </source>
</evidence>
<dbReference type="InterPro" id="IPR001314">
    <property type="entry name" value="Peptidase_S1A"/>
</dbReference>
<comment type="caution">
    <text evidence="11">The sequence shown here is derived from an EMBL/GenBank/DDBJ whole genome shotgun (WGS) entry which is preliminary data.</text>
</comment>
<name>A0AAV0VK88_9HEMI</name>
<keyword evidence="3 8" id="KW-0645">Protease</keyword>
<dbReference type="GO" id="GO:0006508">
    <property type="term" value="P:proteolysis"/>
    <property type="evidence" value="ECO:0007669"/>
    <property type="project" value="UniProtKB-KW"/>
</dbReference>
<gene>
    <name evidence="11" type="ORF">MEUPH1_LOCUS1157</name>
</gene>
<proteinExistence type="inferred from homology"/>
<dbReference type="SUPFAM" id="SSF50494">
    <property type="entry name" value="Trypsin-like serine proteases"/>
    <property type="match status" value="1"/>
</dbReference>
<feature type="signal peptide" evidence="9">
    <location>
        <begin position="1"/>
        <end position="24"/>
    </location>
</feature>
<evidence type="ECO:0000256" key="5">
    <source>
        <dbReference type="ARBA" id="ARBA00022825"/>
    </source>
</evidence>
<keyword evidence="2" id="KW-0964">Secreted</keyword>
<dbReference type="GO" id="GO:0005576">
    <property type="term" value="C:extracellular region"/>
    <property type="evidence" value="ECO:0007669"/>
    <property type="project" value="UniProtKB-SubCell"/>
</dbReference>
<dbReference type="FunFam" id="2.40.10.10:FF:000015">
    <property type="entry name" value="Atrial natriuretic peptide-converting enzyme"/>
    <property type="match status" value="1"/>
</dbReference>
<evidence type="ECO:0000256" key="1">
    <source>
        <dbReference type="ARBA" id="ARBA00004613"/>
    </source>
</evidence>
<evidence type="ECO:0000256" key="6">
    <source>
        <dbReference type="ARBA" id="ARBA00023157"/>
    </source>
</evidence>
<evidence type="ECO:0000313" key="11">
    <source>
        <dbReference type="EMBL" id="CAI6343965.1"/>
    </source>
</evidence>
<evidence type="ECO:0000256" key="3">
    <source>
        <dbReference type="ARBA" id="ARBA00022670"/>
    </source>
</evidence>
<accession>A0AAV0VK88</accession>
<dbReference type="Proteomes" id="UP001160148">
    <property type="component" value="Unassembled WGS sequence"/>
</dbReference>
<dbReference type="CDD" id="cd00190">
    <property type="entry name" value="Tryp_SPc"/>
    <property type="match status" value="1"/>
</dbReference>
<dbReference type="InterPro" id="IPR033116">
    <property type="entry name" value="TRYPSIN_SER"/>
</dbReference>
<keyword evidence="9" id="KW-0732">Signal</keyword>
<dbReference type="GO" id="GO:0004252">
    <property type="term" value="F:serine-type endopeptidase activity"/>
    <property type="evidence" value="ECO:0007669"/>
    <property type="project" value="InterPro"/>
</dbReference>
<evidence type="ECO:0000256" key="7">
    <source>
        <dbReference type="ARBA" id="ARBA00024195"/>
    </source>
</evidence>
<dbReference type="PANTHER" id="PTHR24256">
    <property type="entry name" value="TRYPTASE-RELATED"/>
    <property type="match status" value="1"/>
</dbReference>
<keyword evidence="4 8" id="KW-0378">Hydrolase</keyword>
<reference evidence="11 12" key="1">
    <citation type="submission" date="2023-01" db="EMBL/GenBank/DDBJ databases">
        <authorList>
            <person name="Whitehead M."/>
        </authorList>
    </citation>
    <scope>NUCLEOTIDE SEQUENCE [LARGE SCALE GENOMIC DNA]</scope>
</reference>
<dbReference type="PRINTS" id="PR00722">
    <property type="entry name" value="CHYMOTRYPSIN"/>
</dbReference>
<dbReference type="InterPro" id="IPR001254">
    <property type="entry name" value="Trypsin_dom"/>
</dbReference>
<evidence type="ECO:0000259" key="10">
    <source>
        <dbReference type="PROSITE" id="PS50240"/>
    </source>
</evidence>
<organism evidence="11 12">
    <name type="scientific">Macrosiphum euphorbiae</name>
    <name type="common">potato aphid</name>
    <dbReference type="NCBI Taxonomy" id="13131"/>
    <lineage>
        <taxon>Eukaryota</taxon>
        <taxon>Metazoa</taxon>
        <taxon>Ecdysozoa</taxon>
        <taxon>Arthropoda</taxon>
        <taxon>Hexapoda</taxon>
        <taxon>Insecta</taxon>
        <taxon>Pterygota</taxon>
        <taxon>Neoptera</taxon>
        <taxon>Paraneoptera</taxon>
        <taxon>Hemiptera</taxon>
        <taxon>Sternorrhyncha</taxon>
        <taxon>Aphidomorpha</taxon>
        <taxon>Aphidoidea</taxon>
        <taxon>Aphididae</taxon>
        <taxon>Macrosiphini</taxon>
        <taxon>Macrosiphum</taxon>
    </lineage>
</organism>
<dbReference type="PROSITE" id="PS50240">
    <property type="entry name" value="TRYPSIN_DOM"/>
    <property type="match status" value="1"/>
</dbReference>
<dbReference type="InterPro" id="IPR009003">
    <property type="entry name" value="Peptidase_S1_PA"/>
</dbReference>
<keyword evidence="12" id="KW-1185">Reference proteome</keyword>
<comment type="subcellular location">
    <subcellularLocation>
        <location evidence="1">Secreted</location>
    </subcellularLocation>
</comment>
<dbReference type="EMBL" id="CARXXK010000001">
    <property type="protein sequence ID" value="CAI6343965.1"/>
    <property type="molecule type" value="Genomic_DNA"/>
</dbReference>
<evidence type="ECO:0000256" key="4">
    <source>
        <dbReference type="ARBA" id="ARBA00022801"/>
    </source>
</evidence>
<dbReference type="PROSITE" id="PS00135">
    <property type="entry name" value="TRYPSIN_SER"/>
    <property type="match status" value="1"/>
</dbReference>
<feature type="domain" description="Peptidase S1" evidence="10">
    <location>
        <begin position="147"/>
        <end position="398"/>
    </location>
</feature>